<protein>
    <submittedName>
        <fullName evidence="5">Alpha-1,2-mannosidase</fullName>
    </submittedName>
</protein>
<dbReference type="GO" id="GO:0005829">
    <property type="term" value="C:cytosol"/>
    <property type="evidence" value="ECO:0007669"/>
    <property type="project" value="TreeGrafter"/>
</dbReference>
<dbReference type="GO" id="GO:0005975">
    <property type="term" value="P:carbohydrate metabolic process"/>
    <property type="evidence" value="ECO:0007669"/>
    <property type="project" value="InterPro"/>
</dbReference>
<feature type="region of interest" description="Disordered" evidence="1">
    <location>
        <begin position="44"/>
        <end position="89"/>
    </location>
</feature>
<dbReference type="Pfam" id="PF17678">
    <property type="entry name" value="Glyco_hydro_92N"/>
    <property type="match status" value="1"/>
</dbReference>
<evidence type="ECO:0000256" key="1">
    <source>
        <dbReference type="SAM" id="MobiDB-lite"/>
    </source>
</evidence>
<dbReference type="InterPro" id="IPR014718">
    <property type="entry name" value="GH-type_carb-bd"/>
</dbReference>
<keyword evidence="2" id="KW-0732">Signal</keyword>
<dbReference type="EMBL" id="BMVG01000003">
    <property type="protein sequence ID" value="GHE01539.1"/>
    <property type="molecule type" value="Genomic_DNA"/>
</dbReference>
<dbReference type="NCBIfam" id="TIGR01180">
    <property type="entry name" value="aman2_put"/>
    <property type="match status" value="1"/>
</dbReference>
<dbReference type="Gene3D" id="2.70.98.10">
    <property type="match status" value="1"/>
</dbReference>
<dbReference type="PANTHER" id="PTHR12143:SF39">
    <property type="entry name" value="SECRETED PROTEIN"/>
    <property type="match status" value="1"/>
</dbReference>
<dbReference type="GO" id="GO:0000224">
    <property type="term" value="F:peptide-N4-(N-acetyl-beta-glucosaminyl)asparagine amidase activity"/>
    <property type="evidence" value="ECO:0007669"/>
    <property type="project" value="TreeGrafter"/>
</dbReference>
<feature type="chain" id="PRO_5037389075" evidence="2">
    <location>
        <begin position="25"/>
        <end position="1149"/>
    </location>
</feature>
<evidence type="ECO:0000259" key="4">
    <source>
        <dbReference type="Pfam" id="PF17678"/>
    </source>
</evidence>
<organism evidence="5 6">
    <name type="scientific">Streptomyces alanosinicus</name>
    <dbReference type="NCBI Taxonomy" id="68171"/>
    <lineage>
        <taxon>Bacteria</taxon>
        <taxon>Bacillati</taxon>
        <taxon>Actinomycetota</taxon>
        <taxon>Actinomycetes</taxon>
        <taxon>Kitasatosporales</taxon>
        <taxon>Streptomycetaceae</taxon>
        <taxon>Streptomyces</taxon>
    </lineage>
</organism>
<evidence type="ECO:0000313" key="5">
    <source>
        <dbReference type="EMBL" id="GHE01539.1"/>
    </source>
</evidence>
<dbReference type="Gene3D" id="3.30.2080.10">
    <property type="entry name" value="GH92 mannosidase domain"/>
    <property type="match status" value="1"/>
</dbReference>
<feature type="domain" description="Glycosyl hydrolase family 92 N-terminal" evidence="4">
    <location>
        <begin position="100"/>
        <end position="358"/>
    </location>
</feature>
<reference evidence="5" key="2">
    <citation type="submission" date="2020-09" db="EMBL/GenBank/DDBJ databases">
        <authorList>
            <person name="Sun Q."/>
            <person name="Ohkuma M."/>
        </authorList>
    </citation>
    <scope>NUCLEOTIDE SEQUENCE</scope>
    <source>
        <strain evidence="5">JCM 4714</strain>
    </source>
</reference>
<dbReference type="InterPro" id="IPR041371">
    <property type="entry name" value="GH92_N"/>
</dbReference>
<gene>
    <name evidence="5" type="ORF">GCM10010339_21180</name>
</gene>
<dbReference type="InterPro" id="IPR012939">
    <property type="entry name" value="Glyco_hydro_92"/>
</dbReference>
<evidence type="ECO:0000256" key="2">
    <source>
        <dbReference type="SAM" id="SignalP"/>
    </source>
</evidence>
<feature type="domain" description="Glycosyl hydrolase family 92" evidence="3">
    <location>
        <begin position="365"/>
        <end position="843"/>
    </location>
</feature>
<feature type="compositionally biased region" description="Low complexity" evidence="1">
    <location>
        <begin position="46"/>
        <end position="63"/>
    </location>
</feature>
<accession>A0A918YFZ9</accession>
<evidence type="ECO:0000313" key="6">
    <source>
        <dbReference type="Proteomes" id="UP000655443"/>
    </source>
</evidence>
<dbReference type="InterPro" id="IPR008928">
    <property type="entry name" value="6-hairpin_glycosidase_sf"/>
</dbReference>
<reference evidence="5" key="1">
    <citation type="journal article" date="2014" name="Int. J. Syst. Evol. Microbiol.">
        <title>Complete genome sequence of Corynebacterium casei LMG S-19264T (=DSM 44701T), isolated from a smear-ripened cheese.</title>
        <authorList>
            <consortium name="US DOE Joint Genome Institute (JGI-PGF)"/>
            <person name="Walter F."/>
            <person name="Albersmeier A."/>
            <person name="Kalinowski J."/>
            <person name="Ruckert C."/>
        </authorList>
    </citation>
    <scope>NUCLEOTIDE SEQUENCE</scope>
    <source>
        <strain evidence="5">JCM 4714</strain>
    </source>
</reference>
<dbReference type="AlphaFoldDB" id="A0A918YFZ9"/>
<feature type="signal peptide" evidence="2">
    <location>
        <begin position="1"/>
        <end position="24"/>
    </location>
</feature>
<dbReference type="Gene3D" id="1.20.1050.60">
    <property type="entry name" value="alpha-1,2-mannosidase"/>
    <property type="match status" value="1"/>
</dbReference>
<dbReference type="SUPFAM" id="SSF48208">
    <property type="entry name" value="Six-hairpin glycosidases"/>
    <property type="match status" value="1"/>
</dbReference>
<name>A0A918YFZ9_9ACTN</name>
<dbReference type="RefSeq" id="WP_229881189.1">
    <property type="nucleotide sequence ID" value="NZ_BMVG01000003.1"/>
</dbReference>
<dbReference type="Proteomes" id="UP000655443">
    <property type="component" value="Unassembled WGS sequence"/>
</dbReference>
<dbReference type="InterPro" id="IPR050883">
    <property type="entry name" value="PNGase"/>
</dbReference>
<dbReference type="Pfam" id="PF07971">
    <property type="entry name" value="Glyco_hydro_92"/>
    <property type="match status" value="1"/>
</dbReference>
<comment type="caution">
    <text evidence="5">The sequence shown here is derived from an EMBL/GenBank/DDBJ whole genome shotgun (WGS) entry which is preliminary data.</text>
</comment>
<dbReference type="Gene3D" id="1.20.1610.10">
    <property type="entry name" value="alpha-1,2-mannosidases domains"/>
    <property type="match status" value="1"/>
</dbReference>
<dbReference type="PANTHER" id="PTHR12143">
    <property type="entry name" value="PEPTIDE N-GLYCANASE PNGASE -RELATED"/>
    <property type="match status" value="1"/>
</dbReference>
<proteinExistence type="predicted"/>
<dbReference type="InterPro" id="IPR005887">
    <property type="entry name" value="GH92_a_mannosidase_put"/>
</dbReference>
<keyword evidence="6" id="KW-1185">Reference proteome</keyword>
<dbReference type="GO" id="GO:0006516">
    <property type="term" value="P:glycoprotein catabolic process"/>
    <property type="evidence" value="ECO:0007669"/>
    <property type="project" value="TreeGrafter"/>
</dbReference>
<dbReference type="GO" id="GO:0030246">
    <property type="term" value="F:carbohydrate binding"/>
    <property type="evidence" value="ECO:0007669"/>
    <property type="project" value="InterPro"/>
</dbReference>
<sequence length="1149" mass="118700">MRCRLLSLLLTAALALGGATPALGVTPALATGAAPGELVPRQATFAPSRRPARPLAAPAESPRTPSTRTSGRHAESTHRTPLLDGQTLPAGALVKDPTGYVDPLIGTANGGDVFPGAVVPFGMLSWSPENTTGDATRTAAPGGYRYDATRVRGFSLTHMSGTGCAGGSGDIPFFPYAGEVTSSPASDTADAVYASGFAHADESAEPGHYAVGLASGVTADLTATAHTGSARFTYPAGKPASLLVRTANSEVGSENSAVTIDPAHRTVSGSVTSGDFCGHLDPEGRRAYYTLYFTARFDRAFTSAGTWRDDRLSPGSLTAAGGTGGFAHGGRPVAGKGAGGYVTFAPGTGPVHVKVGISYVGKAAAEANLAAENPPGRSFDAVRGAARRAWRERLGAVRVGGGTDTDRTTFYTALYHALLHPNVISDADGRYRGADGTVHRVGPGHRAQYGTFSGWDVYRNQLQLLTLLDARTGSDIAQSLYELARQNDGTWDRWLHGASGTHVMNGDPSPTALAGIRAFGGTGFDLRGALRSLVRAATVPTAQDLSPAGRPVLSAGQRPSLDVYLKLHYMPSVSNAWGGAAETLEMSTADFSLSQLARAAGEKGTAAAFARRAQWWQNVFDVAADPGGGYAADRKADGSRVTGFTPDTGNGFVEGTAAQYTWMVPHDPAGLFAAMGGRDRALARLDDFFHDKGGDWALTGHGGTRAELANEPSINVPYLYDYAGAPYRTQATVRAAMRRLWSAGPGGIPGNDDLGAMSSWYVFAALGMYPQVPSRAELVLASPLFARVEISRPQGNDISIRARGAAAGAPYVRSLKVDGRTSDRPWLPASFVRDGGRLDYTLSAAPDRGWGADSPPPSFREGEQPYQTGVGPTAAVLAPGDSTWTVVRALSLNGGGGPGVRFRVDTPAGVTATPAAGTVTGGAREITLTAAADAPQGFADAGVTVTSAGTSYRQPVALTVAAPGTLLAAYDNTGVCDDTGGHDEADYDGGGWSYSRQALAAAGLTPGGRSSAFGLPFTWPNSPDGRPDNASGAGQTVRLPTPSGALSFIGSAVNGDRQGRATVTYTDGTTGTVDLSLTDWTAGGGGGGVRYGNEVVARTPYRNAAGAGRDPVATYVFATRPYRAPAGKLISSVRLPDDHDLHVFTLATD</sequence>
<evidence type="ECO:0000259" key="3">
    <source>
        <dbReference type="Pfam" id="PF07971"/>
    </source>
</evidence>